<dbReference type="Proteomes" id="UP000295573">
    <property type="component" value="Unassembled WGS sequence"/>
</dbReference>
<comment type="caution">
    <text evidence="2">The sequence shown here is derived from an EMBL/GenBank/DDBJ whole genome shotgun (WGS) entry which is preliminary data.</text>
</comment>
<feature type="compositionally biased region" description="Polar residues" evidence="1">
    <location>
        <begin position="232"/>
        <end position="241"/>
    </location>
</feature>
<dbReference type="EMBL" id="SLWR01000011">
    <property type="protein sequence ID" value="TCO43878.1"/>
    <property type="molecule type" value="Genomic_DNA"/>
</dbReference>
<feature type="region of interest" description="Disordered" evidence="1">
    <location>
        <begin position="200"/>
        <end position="220"/>
    </location>
</feature>
<accession>A0A4R2IJ88</accession>
<organism evidence="2 3">
    <name type="scientific">Kribbella antiqua</name>
    <dbReference type="NCBI Taxonomy" id="2512217"/>
    <lineage>
        <taxon>Bacteria</taxon>
        <taxon>Bacillati</taxon>
        <taxon>Actinomycetota</taxon>
        <taxon>Actinomycetes</taxon>
        <taxon>Propionibacteriales</taxon>
        <taxon>Kribbellaceae</taxon>
        <taxon>Kribbella</taxon>
    </lineage>
</organism>
<proteinExistence type="predicted"/>
<evidence type="ECO:0000256" key="1">
    <source>
        <dbReference type="SAM" id="MobiDB-lite"/>
    </source>
</evidence>
<evidence type="ECO:0000313" key="2">
    <source>
        <dbReference type="EMBL" id="TCO43878.1"/>
    </source>
</evidence>
<feature type="region of interest" description="Disordered" evidence="1">
    <location>
        <begin position="1"/>
        <end position="21"/>
    </location>
</feature>
<feature type="compositionally biased region" description="Basic residues" evidence="1">
    <location>
        <begin position="62"/>
        <end position="112"/>
    </location>
</feature>
<feature type="compositionally biased region" description="Basic residues" evidence="1">
    <location>
        <begin position="8"/>
        <end position="18"/>
    </location>
</feature>
<evidence type="ECO:0000313" key="3">
    <source>
        <dbReference type="Proteomes" id="UP000295573"/>
    </source>
</evidence>
<reference evidence="2 3" key="1">
    <citation type="journal article" date="2015" name="Stand. Genomic Sci.">
        <title>Genomic Encyclopedia of Bacterial and Archaeal Type Strains, Phase III: the genomes of soil and plant-associated and newly described type strains.</title>
        <authorList>
            <person name="Whitman W.B."/>
            <person name="Woyke T."/>
            <person name="Klenk H.P."/>
            <person name="Zhou Y."/>
            <person name="Lilburn T.G."/>
            <person name="Beck B.J."/>
            <person name="De Vos P."/>
            <person name="Vandamme P."/>
            <person name="Eisen J.A."/>
            <person name="Garrity G."/>
            <person name="Hugenholtz P."/>
            <person name="Kyrpides N.C."/>
        </authorList>
    </citation>
    <scope>NUCLEOTIDE SEQUENCE [LARGE SCALE GENOMIC DNA]</scope>
    <source>
        <strain evidence="2 3">VKM Ac-2541</strain>
    </source>
</reference>
<keyword evidence="3" id="KW-1185">Reference proteome</keyword>
<gene>
    <name evidence="2" type="ORF">EV646_11170</name>
</gene>
<dbReference type="AlphaFoldDB" id="A0A4R2IJ88"/>
<feature type="region of interest" description="Disordered" evidence="1">
    <location>
        <begin position="34"/>
        <end position="112"/>
    </location>
</feature>
<name>A0A4R2IJ88_9ACTN</name>
<sequence>MRPFPRLRNARPRQRRTGRAGLRWGVRACRHRGGRACRHSSGQGRWSTPCLPSYERSQRSTRGCRRRSRRRSGWRMRWRRTRLQRRQHQRQRHQHHRQHCQQHHGQRKHQRQRRQQHHDRLWCWGSLVCGCGLGGRLRGWRLLPRLRRRRALPLRVGFGRGSGDRWTGCRLRTPQRPWTELSTTATGGWTAPSYRDRTGCSVGTVSRPARTERAGVTGRCRSGRWPRRGTGWTHQRSAQSPRTETRRAARTAAAPVGWAGWSRLGSTPYSRIGRCATSGSLSYVPCTGRCRARTLFRCSLHCLAPKTCLIRLTGAPQDSPAT</sequence>
<protein>
    <submittedName>
        <fullName evidence="2">Uncharacterized protein</fullName>
    </submittedName>
</protein>
<feature type="region of interest" description="Disordered" evidence="1">
    <location>
        <begin position="227"/>
        <end position="246"/>
    </location>
</feature>